<dbReference type="OrthoDB" id="3269273at2759"/>
<evidence type="ECO:0000313" key="3">
    <source>
        <dbReference type="Proteomes" id="UP000054144"/>
    </source>
</evidence>
<name>A0A0D7APR7_9AGAR</name>
<dbReference type="AlphaFoldDB" id="A0A0D7APR7"/>
<dbReference type="Proteomes" id="UP000054144">
    <property type="component" value="Unassembled WGS sequence"/>
</dbReference>
<gene>
    <name evidence="2" type="ORF">FISHEDRAFT_69152</name>
</gene>
<reference evidence="2 3" key="1">
    <citation type="journal article" date="2015" name="Fungal Genet. Biol.">
        <title>Evolution of novel wood decay mechanisms in Agaricales revealed by the genome sequences of Fistulina hepatica and Cylindrobasidium torrendii.</title>
        <authorList>
            <person name="Floudas D."/>
            <person name="Held B.W."/>
            <person name="Riley R."/>
            <person name="Nagy L.G."/>
            <person name="Koehler G."/>
            <person name="Ransdell A.S."/>
            <person name="Younus H."/>
            <person name="Chow J."/>
            <person name="Chiniquy J."/>
            <person name="Lipzen A."/>
            <person name="Tritt A."/>
            <person name="Sun H."/>
            <person name="Haridas S."/>
            <person name="LaButti K."/>
            <person name="Ohm R.A."/>
            <person name="Kues U."/>
            <person name="Blanchette R.A."/>
            <person name="Grigoriev I.V."/>
            <person name="Minto R.E."/>
            <person name="Hibbett D.S."/>
        </authorList>
    </citation>
    <scope>NUCLEOTIDE SEQUENCE [LARGE SCALE GENOMIC DNA]</scope>
    <source>
        <strain evidence="2 3">ATCC 64428</strain>
    </source>
</reference>
<sequence length="416" mass="45557">MSNSASDSSFHYTAMDFQLAGNPSLQQGPLPTNLLDDLAHARHSFNGTPVRPLSGLTVPMGQGDRTVLSQQLPRSSPPNMAVSATRRTATLGAAIDSSSLSAVFFERLQHDFKLGTKQMLVLKQMEAEQEATAGRSQAADVQEVLQDFKNMLNECFKLTGEQKNNIRRLTGDFLYDVGRYKFMNVQTDVFLEVEKYPGRYNMSNVFVGNNHREGVVRTFCKEAGTSERSKLQKDLVASVTSRPTALDQFTYDSAMKYKYGGLGAGQNAEILAHNVLLRAATLHINHSGGLGDIEEDEDGADGADGSSTDGQPKTKKRKTRGGRTLKGFSFWEKVDAWFATEIVSLGSYDLEAPKWKQRVQELIAADKHLFGGMSGFLAEGSVEGTPDREGSMDYEQEGDGSEHSDSIPALADLLSF</sequence>
<dbReference type="EMBL" id="KN881627">
    <property type="protein sequence ID" value="KIY53301.1"/>
    <property type="molecule type" value="Genomic_DNA"/>
</dbReference>
<feature type="region of interest" description="Disordered" evidence="1">
    <location>
        <begin position="293"/>
        <end position="320"/>
    </location>
</feature>
<evidence type="ECO:0000256" key="1">
    <source>
        <dbReference type="SAM" id="MobiDB-lite"/>
    </source>
</evidence>
<proteinExistence type="predicted"/>
<feature type="region of interest" description="Disordered" evidence="1">
    <location>
        <begin position="381"/>
        <end position="416"/>
    </location>
</feature>
<organism evidence="2 3">
    <name type="scientific">Fistulina hepatica ATCC 64428</name>
    <dbReference type="NCBI Taxonomy" id="1128425"/>
    <lineage>
        <taxon>Eukaryota</taxon>
        <taxon>Fungi</taxon>
        <taxon>Dikarya</taxon>
        <taxon>Basidiomycota</taxon>
        <taxon>Agaricomycotina</taxon>
        <taxon>Agaricomycetes</taxon>
        <taxon>Agaricomycetidae</taxon>
        <taxon>Agaricales</taxon>
        <taxon>Fistulinaceae</taxon>
        <taxon>Fistulina</taxon>
    </lineage>
</organism>
<protein>
    <submittedName>
        <fullName evidence="2">Uncharacterized protein</fullName>
    </submittedName>
</protein>
<keyword evidence="3" id="KW-1185">Reference proteome</keyword>
<accession>A0A0D7APR7</accession>
<evidence type="ECO:0000313" key="2">
    <source>
        <dbReference type="EMBL" id="KIY53301.1"/>
    </source>
</evidence>